<sequence length="118" mass="13230">MSKCFSDTVQTERPETHLQYPSPILKESLANSALLCLERQPIMELNNLQPEVRKVGQDLLKRLTGLPQADTHHIVAFAIIIIFIGIALLLRSLGCCYPIYNQNQKGTQNASAHEDTML</sequence>
<evidence type="ECO:0000256" key="4">
    <source>
        <dbReference type="ARBA" id="ARBA00023136"/>
    </source>
</evidence>
<feature type="transmembrane region" description="Helical" evidence="5">
    <location>
        <begin position="71"/>
        <end position="90"/>
    </location>
</feature>
<keyword evidence="3 5" id="KW-1133">Transmembrane helix</keyword>
<organism evidence="6 7">
    <name type="scientific">Xenopus laevis</name>
    <name type="common">African clawed frog</name>
    <dbReference type="NCBI Taxonomy" id="8355"/>
    <lineage>
        <taxon>Eukaryota</taxon>
        <taxon>Metazoa</taxon>
        <taxon>Chordata</taxon>
        <taxon>Craniata</taxon>
        <taxon>Vertebrata</taxon>
        <taxon>Euteleostomi</taxon>
        <taxon>Amphibia</taxon>
        <taxon>Batrachia</taxon>
        <taxon>Anura</taxon>
        <taxon>Pipoidea</taxon>
        <taxon>Pipidae</taxon>
        <taxon>Xenopodinae</taxon>
        <taxon>Xenopus</taxon>
        <taxon>Xenopus</taxon>
    </lineage>
</organism>
<accession>A0A974BTL0</accession>
<evidence type="ECO:0000313" key="6">
    <source>
        <dbReference type="EMBL" id="OCT60688.1"/>
    </source>
</evidence>
<evidence type="ECO:0000313" key="7">
    <source>
        <dbReference type="Proteomes" id="UP000694892"/>
    </source>
</evidence>
<comment type="subcellular location">
    <subcellularLocation>
        <location evidence="1">Membrane</location>
        <topology evidence="1">Single-pass membrane protein</topology>
    </subcellularLocation>
</comment>
<name>A0A974BTL0_XENLA</name>
<evidence type="ECO:0008006" key="8">
    <source>
        <dbReference type="Google" id="ProtNLM"/>
    </source>
</evidence>
<protein>
    <recommendedName>
        <fullName evidence="8">Small integral membrane protein 5</fullName>
    </recommendedName>
</protein>
<keyword evidence="4 5" id="KW-0472">Membrane</keyword>
<keyword evidence="2 5" id="KW-0812">Transmembrane</keyword>
<dbReference type="AlphaFoldDB" id="A0A974BTL0"/>
<evidence type="ECO:0000256" key="2">
    <source>
        <dbReference type="ARBA" id="ARBA00022692"/>
    </source>
</evidence>
<evidence type="ECO:0000256" key="3">
    <source>
        <dbReference type="ARBA" id="ARBA00022989"/>
    </source>
</evidence>
<dbReference type="InterPro" id="IPR031671">
    <property type="entry name" value="SMIM5/18/22"/>
</dbReference>
<dbReference type="Proteomes" id="UP000694892">
    <property type="component" value="Chromosome 9_10S"/>
</dbReference>
<dbReference type="EMBL" id="CM004483">
    <property type="protein sequence ID" value="OCT60688.1"/>
    <property type="molecule type" value="Genomic_DNA"/>
</dbReference>
<dbReference type="Pfam" id="PF15831">
    <property type="entry name" value="SMIM5_18_22"/>
    <property type="match status" value="1"/>
</dbReference>
<evidence type="ECO:0000256" key="5">
    <source>
        <dbReference type="SAM" id="Phobius"/>
    </source>
</evidence>
<dbReference type="GO" id="GO:0016020">
    <property type="term" value="C:membrane"/>
    <property type="evidence" value="ECO:0007669"/>
    <property type="project" value="UniProtKB-SubCell"/>
</dbReference>
<proteinExistence type="predicted"/>
<evidence type="ECO:0000256" key="1">
    <source>
        <dbReference type="ARBA" id="ARBA00004167"/>
    </source>
</evidence>
<gene>
    <name evidence="6" type="ORF">XELAEV_18046709mg</name>
</gene>
<reference evidence="7" key="1">
    <citation type="journal article" date="2016" name="Nature">
        <title>Genome evolution in the allotetraploid frog Xenopus laevis.</title>
        <authorList>
            <person name="Session A.M."/>
            <person name="Uno Y."/>
            <person name="Kwon T."/>
            <person name="Chapman J.A."/>
            <person name="Toyoda A."/>
            <person name="Takahashi S."/>
            <person name="Fukui A."/>
            <person name="Hikosaka A."/>
            <person name="Suzuki A."/>
            <person name="Kondo M."/>
            <person name="van Heeringen S.J."/>
            <person name="Quigley I."/>
            <person name="Heinz S."/>
            <person name="Ogino H."/>
            <person name="Ochi H."/>
            <person name="Hellsten U."/>
            <person name="Lyons J.B."/>
            <person name="Simakov O."/>
            <person name="Putnam N."/>
            <person name="Stites J."/>
            <person name="Kuroki Y."/>
            <person name="Tanaka T."/>
            <person name="Michiue T."/>
            <person name="Watanabe M."/>
            <person name="Bogdanovic O."/>
            <person name="Lister R."/>
            <person name="Georgiou G."/>
            <person name="Paranjpe S.S."/>
            <person name="van Kruijsbergen I."/>
            <person name="Shu S."/>
            <person name="Carlson J."/>
            <person name="Kinoshita T."/>
            <person name="Ohta Y."/>
            <person name="Mawaribuchi S."/>
            <person name="Jenkins J."/>
            <person name="Grimwood J."/>
            <person name="Schmutz J."/>
            <person name="Mitros T."/>
            <person name="Mozaffari S.V."/>
            <person name="Suzuki Y."/>
            <person name="Haramoto Y."/>
            <person name="Yamamoto T.S."/>
            <person name="Takagi C."/>
            <person name="Heald R."/>
            <person name="Miller K."/>
            <person name="Haudenschild C."/>
            <person name="Kitzman J."/>
            <person name="Nakayama T."/>
            <person name="Izutsu Y."/>
            <person name="Robert J."/>
            <person name="Fortriede J."/>
            <person name="Burns K."/>
            <person name="Lotay V."/>
            <person name="Karimi K."/>
            <person name="Yasuoka Y."/>
            <person name="Dichmann D.S."/>
            <person name="Flajnik M.F."/>
            <person name="Houston D.W."/>
            <person name="Shendure J."/>
            <person name="DuPasquier L."/>
            <person name="Vize P.D."/>
            <person name="Zorn A.M."/>
            <person name="Ito M."/>
            <person name="Marcotte E.M."/>
            <person name="Wallingford J.B."/>
            <person name="Ito Y."/>
            <person name="Asashima M."/>
            <person name="Ueno N."/>
            <person name="Matsuda Y."/>
            <person name="Veenstra G.J."/>
            <person name="Fujiyama A."/>
            <person name="Harland R.M."/>
            <person name="Taira M."/>
            <person name="Rokhsar D.S."/>
        </authorList>
    </citation>
    <scope>NUCLEOTIDE SEQUENCE [LARGE SCALE GENOMIC DNA]</scope>
    <source>
        <strain evidence="7">J</strain>
    </source>
</reference>